<feature type="domain" description="Orotate phosphoribosyltransferase-like" evidence="2">
    <location>
        <begin position="31"/>
        <end position="245"/>
    </location>
</feature>
<keyword evidence="4" id="KW-1185">Reference proteome</keyword>
<dbReference type="PIRSF" id="PIRSF020967">
    <property type="entry name" value="UCP020967"/>
    <property type="match status" value="1"/>
</dbReference>
<keyword evidence="3" id="KW-0328">Glycosyltransferase</keyword>
<gene>
    <name evidence="3" type="ORF">P9B03_17065</name>
</gene>
<comment type="caution">
    <text evidence="3">The sequence shown here is derived from an EMBL/GenBank/DDBJ whole genome shotgun (WGS) entry which is preliminary data.</text>
</comment>
<dbReference type="GO" id="GO:0016757">
    <property type="term" value="F:glycosyltransferase activity"/>
    <property type="evidence" value="ECO:0007669"/>
    <property type="project" value="UniProtKB-KW"/>
</dbReference>
<dbReference type="InterPro" id="IPR022537">
    <property type="entry name" value="TRSP_dom"/>
</dbReference>
<sequence length="447" mass="51064">MQQQTKLTILPNYNIAITITDNPYQFEIKHLLKMAARINKKRQFLFVSPVLGKHLAVRPQVPLLTGTLLAMLYYERLSGRETPQLMDIVETIKEQGQSPCEVGFELEEDTLFIGFAETATALGHTVFQTFQSNATYIHTTRELLSDVEPFITFEEEHSHATSHRIYSDIPEKLLQAKRIVLIDDEITTGNTTINIIQTLKTKFPHTQHYTVLSILDWRSEEQVKVLQQQQEKWGISIDFISIMRGFFSCEGTALLTDEQPQMTTETAQHMELVAIDAPVTYRHYDSVAESGQKNQQPYMLATGRFMLTAEQQREQKQTLHAIAQQIAKLRTGGPALVIGTGEFMYVPMQIAAYLGDNVYFQSTTRSPIYCTVIEGYTITDKLVFESPENNGVTNYLYNIKSRPYTELFLLVERIANKEIIARAVRALQSMSDAKIYVICMHELEVEK</sequence>
<keyword evidence="3" id="KW-0808">Transferase</keyword>
<dbReference type="RefSeq" id="WP_326124779.1">
    <property type="nucleotide sequence ID" value="NZ_JARSFG010000023.1"/>
</dbReference>
<name>A0AAW9NUQ1_9BACL</name>
<evidence type="ECO:0000313" key="3">
    <source>
        <dbReference type="EMBL" id="MEC1180216.1"/>
    </source>
</evidence>
<dbReference type="InterPro" id="IPR029057">
    <property type="entry name" value="PRTase-like"/>
</dbReference>
<dbReference type="SUPFAM" id="SSF53271">
    <property type="entry name" value="PRTase-like"/>
    <property type="match status" value="1"/>
</dbReference>
<dbReference type="Gene3D" id="3.40.50.2020">
    <property type="match status" value="1"/>
</dbReference>
<reference evidence="3 4" key="1">
    <citation type="submission" date="2023-03" db="EMBL/GenBank/DDBJ databases">
        <title>Bacillus Genome Sequencing.</title>
        <authorList>
            <person name="Dunlap C."/>
        </authorList>
    </citation>
    <scope>NUCLEOTIDE SEQUENCE [LARGE SCALE GENOMIC DNA]</scope>
    <source>
        <strain evidence="3 4">B-59205</strain>
    </source>
</reference>
<protein>
    <submittedName>
        <fullName evidence="3">Phosphoribosyltransferase family protein</fullName>
    </submittedName>
</protein>
<dbReference type="InterPro" id="IPR011214">
    <property type="entry name" value="UCP020967"/>
</dbReference>
<dbReference type="Proteomes" id="UP001344888">
    <property type="component" value="Unassembled WGS sequence"/>
</dbReference>
<evidence type="ECO:0000259" key="1">
    <source>
        <dbReference type="Pfam" id="PF12500"/>
    </source>
</evidence>
<dbReference type="InterPro" id="IPR041688">
    <property type="entry name" value="PRTase_2"/>
</dbReference>
<organism evidence="3 4">
    <name type="scientific">Metasolibacillus meyeri</name>
    <dbReference type="NCBI Taxonomy" id="1071052"/>
    <lineage>
        <taxon>Bacteria</taxon>
        <taxon>Bacillati</taxon>
        <taxon>Bacillota</taxon>
        <taxon>Bacilli</taxon>
        <taxon>Bacillales</taxon>
        <taxon>Caryophanaceae</taxon>
        <taxon>Metasolibacillus</taxon>
    </lineage>
</organism>
<dbReference type="InterPro" id="IPR000836">
    <property type="entry name" value="PRTase_dom"/>
</dbReference>
<evidence type="ECO:0000313" key="4">
    <source>
        <dbReference type="Proteomes" id="UP001344888"/>
    </source>
</evidence>
<dbReference type="CDD" id="cd06223">
    <property type="entry name" value="PRTases_typeI"/>
    <property type="match status" value="1"/>
</dbReference>
<dbReference type="Pfam" id="PF12500">
    <property type="entry name" value="TRSP"/>
    <property type="match status" value="1"/>
</dbReference>
<proteinExistence type="predicted"/>
<dbReference type="EMBL" id="JARSFG010000023">
    <property type="protein sequence ID" value="MEC1180216.1"/>
    <property type="molecule type" value="Genomic_DNA"/>
</dbReference>
<feature type="domain" description="TRSP" evidence="1">
    <location>
        <begin position="302"/>
        <end position="421"/>
    </location>
</feature>
<dbReference type="AlphaFoldDB" id="A0AAW9NUQ1"/>
<dbReference type="Pfam" id="PF15609">
    <property type="entry name" value="PRTase_2"/>
    <property type="match status" value="1"/>
</dbReference>
<accession>A0AAW9NUQ1</accession>
<evidence type="ECO:0000259" key="2">
    <source>
        <dbReference type="Pfam" id="PF15609"/>
    </source>
</evidence>